<gene>
    <name evidence="1" type="ORF">FA95DRAFT_742640</name>
</gene>
<reference evidence="1" key="2">
    <citation type="journal article" date="2022" name="New Phytol.">
        <title>Evolutionary transition to the ectomycorrhizal habit in the genomes of a hyperdiverse lineage of mushroom-forming fungi.</title>
        <authorList>
            <person name="Looney B."/>
            <person name="Miyauchi S."/>
            <person name="Morin E."/>
            <person name="Drula E."/>
            <person name="Courty P.E."/>
            <person name="Kohler A."/>
            <person name="Kuo A."/>
            <person name="LaButti K."/>
            <person name="Pangilinan J."/>
            <person name="Lipzen A."/>
            <person name="Riley R."/>
            <person name="Andreopoulos W."/>
            <person name="He G."/>
            <person name="Johnson J."/>
            <person name="Nolan M."/>
            <person name="Tritt A."/>
            <person name="Barry K.W."/>
            <person name="Grigoriev I.V."/>
            <person name="Nagy L.G."/>
            <person name="Hibbett D."/>
            <person name="Henrissat B."/>
            <person name="Matheny P.B."/>
            <person name="Labbe J."/>
            <person name="Martin F.M."/>
        </authorList>
    </citation>
    <scope>NUCLEOTIDE SEQUENCE</scope>
    <source>
        <strain evidence="1">FP105234-sp</strain>
    </source>
</reference>
<protein>
    <submittedName>
        <fullName evidence="1">Uncharacterized protein</fullName>
    </submittedName>
</protein>
<proteinExistence type="predicted"/>
<reference evidence="1" key="1">
    <citation type="submission" date="2021-02" db="EMBL/GenBank/DDBJ databases">
        <authorList>
            <consortium name="DOE Joint Genome Institute"/>
            <person name="Ahrendt S."/>
            <person name="Looney B.P."/>
            <person name="Miyauchi S."/>
            <person name="Morin E."/>
            <person name="Drula E."/>
            <person name="Courty P.E."/>
            <person name="Chicoki N."/>
            <person name="Fauchery L."/>
            <person name="Kohler A."/>
            <person name="Kuo A."/>
            <person name="Labutti K."/>
            <person name="Pangilinan J."/>
            <person name="Lipzen A."/>
            <person name="Riley R."/>
            <person name="Andreopoulos W."/>
            <person name="He G."/>
            <person name="Johnson J."/>
            <person name="Barry K.W."/>
            <person name="Grigoriev I.V."/>
            <person name="Nagy L."/>
            <person name="Hibbett D."/>
            <person name="Henrissat B."/>
            <person name="Matheny P.B."/>
            <person name="Labbe J."/>
            <person name="Martin F."/>
        </authorList>
    </citation>
    <scope>NUCLEOTIDE SEQUENCE</scope>
    <source>
        <strain evidence="1">FP105234-sp</strain>
    </source>
</reference>
<comment type="caution">
    <text evidence="1">The sequence shown here is derived from an EMBL/GenBank/DDBJ whole genome shotgun (WGS) entry which is preliminary data.</text>
</comment>
<accession>A0ACB8SAY3</accession>
<organism evidence="1 2">
    <name type="scientific">Auriscalpium vulgare</name>
    <dbReference type="NCBI Taxonomy" id="40419"/>
    <lineage>
        <taxon>Eukaryota</taxon>
        <taxon>Fungi</taxon>
        <taxon>Dikarya</taxon>
        <taxon>Basidiomycota</taxon>
        <taxon>Agaricomycotina</taxon>
        <taxon>Agaricomycetes</taxon>
        <taxon>Russulales</taxon>
        <taxon>Auriscalpiaceae</taxon>
        <taxon>Auriscalpium</taxon>
    </lineage>
</organism>
<dbReference type="EMBL" id="MU275840">
    <property type="protein sequence ID" value="KAI0053429.1"/>
    <property type="molecule type" value="Genomic_DNA"/>
</dbReference>
<sequence>MESSDATIDLGKLEGVAAYVSNTPFACTRITPLSGGNTNFVYRLHLCTPFEGRNTLVLKHAKSYVQSNVDFSIDVERQDYEVEALRRVKAWLPSDAVVTVPAVHAYDATVRAIIMDDAGAEGLPTLKQLFIEHPPTGAIAASIGAALGEFLGRLHAWGRSADGETVINYFAQNTKGKAISAFVTYGRLADTLAGVSALPVLDGPPLGIPEDTLRVIRELAARRTEDIRTSRETFLMGDYWPGNMLVRLGADAEGTVRLERIHIVDWEVAKTGPPGLDVGQLSAEICTAGRFHPESRGATEQMLTAFLRRYFARSLADRIGGEQGGRGSTVEATARVALEPFGAHLVAWTPRVGWGDVQKTREAVLEGVDCLVESSLPGEPGQWTAEGLIGRFLRKG</sequence>
<name>A0ACB8SAY3_9AGAM</name>
<evidence type="ECO:0000313" key="1">
    <source>
        <dbReference type="EMBL" id="KAI0053429.1"/>
    </source>
</evidence>
<dbReference type="Proteomes" id="UP000814033">
    <property type="component" value="Unassembled WGS sequence"/>
</dbReference>
<keyword evidence="2" id="KW-1185">Reference proteome</keyword>
<evidence type="ECO:0000313" key="2">
    <source>
        <dbReference type="Proteomes" id="UP000814033"/>
    </source>
</evidence>